<gene>
    <name evidence="1" type="ORF">H2198_007866</name>
</gene>
<organism evidence="1 2">
    <name type="scientific">Neophaeococcomyces mojaviensis</name>
    <dbReference type="NCBI Taxonomy" id="3383035"/>
    <lineage>
        <taxon>Eukaryota</taxon>
        <taxon>Fungi</taxon>
        <taxon>Dikarya</taxon>
        <taxon>Ascomycota</taxon>
        <taxon>Pezizomycotina</taxon>
        <taxon>Eurotiomycetes</taxon>
        <taxon>Chaetothyriomycetidae</taxon>
        <taxon>Chaetothyriales</taxon>
        <taxon>Chaetothyriales incertae sedis</taxon>
        <taxon>Neophaeococcomyces</taxon>
    </lineage>
</organism>
<protein>
    <submittedName>
        <fullName evidence="1">Uncharacterized protein</fullName>
    </submittedName>
</protein>
<name>A0ACC2ZZ68_9EURO</name>
<dbReference type="Proteomes" id="UP001172386">
    <property type="component" value="Unassembled WGS sequence"/>
</dbReference>
<keyword evidence="2" id="KW-1185">Reference proteome</keyword>
<sequence length="362" mass="39338">MHPWISLTVLICGIVHTELSTAHPVITYSNVTGSRTRVKAVLSENFPDPSVIQVDGVWFAFATSGNGRNIQIAASSDFVNHKWKLLKDLDVLPDPGPWAVNDGNIWAPDLVELVSLLCRRSIFKTHRHQDDGSFVMYYAGPHVNNTSRHCIGTASSKSILGPFAASREPFACPLYEGGAIDPAGFIDPRTGNMYVVYKVDGNSLNTGGGPCNGPGLDGYYPTPIRLQQVSKHDGITHIGEAIQLLDRGPNDGPLVEAPSIFYSEKYGLYFMTFSSNCYSTDLYDIGFAWSTELETEFNKSTHPLMTTSMGMVTGPGGADMTLDGRFALFHGTVGHDGSQPIRYMYAAEADVTGFDMVVAAIL</sequence>
<proteinExistence type="predicted"/>
<evidence type="ECO:0000313" key="1">
    <source>
        <dbReference type="EMBL" id="KAJ9652913.1"/>
    </source>
</evidence>
<comment type="caution">
    <text evidence="1">The sequence shown here is derived from an EMBL/GenBank/DDBJ whole genome shotgun (WGS) entry which is preliminary data.</text>
</comment>
<evidence type="ECO:0000313" key="2">
    <source>
        <dbReference type="Proteomes" id="UP001172386"/>
    </source>
</evidence>
<reference evidence="1" key="1">
    <citation type="submission" date="2022-10" db="EMBL/GenBank/DDBJ databases">
        <title>Culturing micro-colonial fungi from biological soil crusts in the Mojave desert and describing Neophaeococcomyces mojavensis, and introducing the new genera and species Taxawa tesnikishii.</title>
        <authorList>
            <person name="Kurbessoian T."/>
            <person name="Stajich J.E."/>
        </authorList>
    </citation>
    <scope>NUCLEOTIDE SEQUENCE</scope>
    <source>
        <strain evidence="1">JES_112</strain>
    </source>
</reference>
<dbReference type="EMBL" id="JAPDRQ010000177">
    <property type="protein sequence ID" value="KAJ9652913.1"/>
    <property type="molecule type" value="Genomic_DNA"/>
</dbReference>
<accession>A0ACC2ZZ68</accession>